<dbReference type="InterPro" id="IPR058323">
    <property type="entry name" value="DUF8010"/>
</dbReference>
<dbReference type="Pfam" id="PF26572">
    <property type="entry name" value="DUF8185"/>
    <property type="match status" value="1"/>
</dbReference>
<evidence type="ECO:0000259" key="2">
    <source>
        <dbReference type="Pfam" id="PF26572"/>
    </source>
</evidence>
<dbReference type="Pfam" id="PF26035">
    <property type="entry name" value="DUF8010"/>
    <property type="match status" value="1"/>
</dbReference>
<evidence type="ECO:0008006" key="5">
    <source>
        <dbReference type="Google" id="ProtNLM"/>
    </source>
</evidence>
<evidence type="ECO:0000259" key="1">
    <source>
        <dbReference type="Pfam" id="PF26035"/>
    </source>
</evidence>
<sequence>MSARLLFPDSEAAADALTFAGRAGALDREAAVHLRGKGGVLTMSTAVLASRGLLDATPTVLAMRVLPVDPELECDLSVPAAQLSAASDTTIELGETAVRPAWTGVTPPRAGWEPSGRIASDVLAARAQWGMAAVADALPNDPGEEIVRAARLRVWGEPDEALGSQLRAVAFGAVAMGFVLGEEDARLFSAPGWTRLSLSRGHILVRVPMRSGMTAVRTTGI</sequence>
<keyword evidence="4" id="KW-1185">Reference proteome</keyword>
<dbReference type="InterPro" id="IPR058498">
    <property type="entry name" value="DUF8185"/>
</dbReference>
<dbReference type="Proteomes" id="UP001500274">
    <property type="component" value="Unassembled WGS sequence"/>
</dbReference>
<feature type="domain" description="DUF8185" evidence="2">
    <location>
        <begin position="107"/>
        <end position="207"/>
    </location>
</feature>
<evidence type="ECO:0000313" key="4">
    <source>
        <dbReference type="Proteomes" id="UP001500274"/>
    </source>
</evidence>
<comment type="caution">
    <text evidence="3">The sequence shown here is derived from an EMBL/GenBank/DDBJ whole genome shotgun (WGS) entry which is preliminary data.</text>
</comment>
<name>A0ABN3PCR7_9MICO</name>
<protein>
    <recommendedName>
        <fullName evidence="5">Urease accessory protein</fullName>
    </recommendedName>
</protein>
<accession>A0ABN3PCR7</accession>
<organism evidence="3 4">
    <name type="scientific">Microbacterium binotii</name>
    <dbReference type="NCBI Taxonomy" id="462710"/>
    <lineage>
        <taxon>Bacteria</taxon>
        <taxon>Bacillati</taxon>
        <taxon>Actinomycetota</taxon>
        <taxon>Actinomycetes</taxon>
        <taxon>Micrococcales</taxon>
        <taxon>Microbacteriaceae</taxon>
        <taxon>Microbacterium</taxon>
    </lineage>
</organism>
<gene>
    <name evidence="3" type="ORF">GCM10009862_15500</name>
</gene>
<dbReference type="EMBL" id="BAAARI010000011">
    <property type="protein sequence ID" value="GAA2577074.1"/>
    <property type="molecule type" value="Genomic_DNA"/>
</dbReference>
<dbReference type="RefSeq" id="WP_344228328.1">
    <property type="nucleotide sequence ID" value="NZ_BAAARI010000011.1"/>
</dbReference>
<feature type="domain" description="DUF8010" evidence="1">
    <location>
        <begin position="2"/>
        <end position="102"/>
    </location>
</feature>
<proteinExistence type="predicted"/>
<reference evidence="3 4" key="1">
    <citation type="journal article" date="2019" name="Int. J. Syst. Evol. Microbiol.">
        <title>The Global Catalogue of Microorganisms (GCM) 10K type strain sequencing project: providing services to taxonomists for standard genome sequencing and annotation.</title>
        <authorList>
            <consortium name="The Broad Institute Genomics Platform"/>
            <consortium name="The Broad Institute Genome Sequencing Center for Infectious Disease"/>
            <person name="Wu L."/>
            <person name="Ma J."/>
        </authorList>
    </citation>
    <scope>NUCLEOTIDE SEQUENCE [LARGE SCALE GENOMIC DNA]</scope>
    <source>
        <strain evidence="3 4">JCM 16365</strain>
    </source>
</reference>
<evidence type="ECO:0000313" key="3">
    <source>
        <dbReference type="EMBL" id="GAA2577074.1"/>
    </source>
</evidence>